<accession>A0AAV8PGC9</accession>
<feature type="transmembrane region" description="Helical" evidence="2">
    <location>
        <begin position="6"/>
        <end position="32"/>
    </location>
</feature>
<reference evidence="3 4" key="1">
    <citation type="submission" date="2022-12" db="EMBL/GenBank/DDBJ databases">
        <title>Chromosome-scale assembly of the Ensete ventricosum genome.</title>
        <authorList>
            <person name="Dussert Y."/>
            <person name="Stocks J."/>
            <person name="Wendawek A."/>
            <person name="Woldeyes F."/>
            <person name="Nichols R.A."/>
            <person name="Borrell J.S."/>
        </authorList>
    </citation>
    <scope>NUCLEOTIDE SEQUENCE [LARGE SCALE GENOMIC DNA]</scope>
    <source>
        <strain evidence="4">cv. Maze</strain>
        <tissue evidence="3">Seeds</tissue>
    </source>
</reference>
<evidence type="ECO:0000256" key="2">
    <source>
        <dbReference type="SAM" id="Phobius"/>
    </source>
</evidence>
<dbReference type="AlphaFoldDB" id="A0AAV8PGC9"/>
<evidence type="ECO:0000313" key="4">
    <source>
        <dbReference type="Proteomes" id="UP001222027"/>
    </source>
</evidence>
<evidence type="ECO:0000313" key="3">
    <source>
        <dbReference type="EMBL" id="KAJ8486506.1"/>
    </source>
</evidence>
<feature type="region of interest" description="Disordered" evidence="1">
    <location>
        <begin position="74"/>
        <end position="113"/>
    </location>
</feature>
<feature type="compositionally biased region" description="Basic and acidic residues" evidence="1">
    <location>
        <begin position="92"/>
        <end position="101"/>
    </location>
</feature>
<proteinExistence type="predicted"/>
<evidence type="ECO:0000256" key="1">
    <source>
        <dbReference type="SAM" id="MobiDB-lite"/>
    </source>
</evidence>
<gene>
    <name evidence="3" type="ORF">OPV22_018991</name>
</gene>
<keyword evidence="2" id="KW-1133">Transmembrane helix</keyword>
<dbReference type="EMBL" id="JAQQAF010000005">
    <property type="protein sequence ID" value="KAJ8486506.1"/>
    <property type="molecule type" value="Genomic_DNA"/>
</dbReference>
<comment type="caution">
    <text evidence="3">The sequence shown here is derived from an EMBL/GenBank/DDBJ whole genome shotgun (WGS) entry which is preliminary data.</text>
</comment>
<keyword evidence="2" id="KW-0812">Transmembrane</keyword>
<dbReference type="Proteomes" id="UP001222027">
    <property type="component" value="Unassembled WGS sequence"/>
</dbReference>
<feature type="transmembrane region" description="Helical" evidence="2">
    <location>
        <begin position="44"/>
        <end position="64"/>
    </location>
</feature>
<protein>
    <submittedName>
        <fullName evidence="3">Uncharacterized protein</fullName>
    </submittedName>
</protein>
<keyword evidence="4" id="KW-1185">Reference proteome</keyword>
<keyword evidence="2" id="KW-0472">Membrane</keyword>
<organism evidence="3 4">
    <name type="scientific">Ensete ventricosum</name>
    <name type="common">Abyssinian banana</name>
    <name type="synonym">Musa ensete</name>
    <dbReference type="NCBI Taxonomy" id="4639"/>
    <lineage>
        <taxon>Eukaryota</taxon>
        <taxon>Viridiplantae</taxon>
        <taxon>Streptophyta</taxon>
        <taxon>Embryophyta</taxon>
        <taxon>Tracheophyta</taxon>
        <taxon>Spermatophyta</taxon>
        <taxon>Magnoliopsida</taxon>
        <taxon>Liliopsida</taxon>
        <taxon>Zingiberales</taxon>
        <taxon>Musaceae</taxon>
        <taxon>Ensete</taxon>
    </lineage>
</organism>
<name>A0AAV8PGC9_ENSVE</name>
<sequence length="113" mass="11426">MEEPHLWQIFAVGMVTHIGAYFFFASGAPAWAPPRRSRSPGAPALALAVAASFGVGLGHGSIFGGRLGHGKALPGAASDRGAASNADGAAEEGSHHGERCHGRIARNAAPMAS</sequence>